<comment type="caution">
    <text evidence="1">The sequence shown here is derived from an EMBL/GenBank/DDBJ whole genome shotgun (WGS) entry which is preliminary data.</text>
</comment>
<gene>
    <name evidence="1" type="ORF">Pint_03192</name>
</gene>
<organism evidence="1 2">
    <name type="scientific">Pistacia integerrima</name>
    <dbReference type="NCBI Taxonomy" id="434235"/>
    <lineage>
        <taxon>Eukaryota</taxon>
        <taxon>Viridiplantae</taxon>
        <taxon>Streptophyta</taxon>
        <taxon>Embryophyta</taxon>
        <taxon>Tracheophyta</taxon>
        <taxon>Spermatophyta</taxon>
        <taxon>Magnoliopsida</taxon>
        <taxon>eudicotyledons</taxon>
        <taxon>Gunneridae</taxon>
        <taxon>Pentapetalae</taxon>
        <taxon>rosids</taxon>
        <taxon>malvids</taxon>
        <taxon>Sapindales</taxon>
        <taxon>Anacardiaceae</taxon>
        <taxon>Pistacia</taxon>
    </lineage>
</organism>
<sequence>MRLLLMNQVRRWQRIMILSLLSVSVVAPIVFVSSRIKTFSPVGKKEFMDDLSTPKLLTDNVRLNAIEQEAGEGVKEPKLVVYKDKDFGSAVSLGSSDENNKSNRYESVGDTFNILENNGMNGERKEEKQQLEQKAVSHEKEQTNLKAARHDEKVHPSVLRVTDAKVRQIKDQVIRAKAYLNFAPSGSNSHLVKELRVRIKELERAVGDAIKDSDLSKSALRKMKGMEATLYKASRVFPDCPVMATKLRAMAYNAEELVRLQKNQASYLTQLAARTTPKGLHCLAMQLTAEYFSLQPEERQFPNQQKLHHPNLYHYVVFSDNIMACAVVVNSTVSSAMEPAKIVFHVVTDSLNFPAISMWFLFNPPGKATIQVQSLDNFKWFSTKYDSTLKKHNTEDPRFTSALNHLRFYLPDVFPALNKVVLLDHDVVVQSDLSGLWSVDMKGKVNGAVETCKVNEASFRRMDMFINFSDPLVAKRFDVNACTWAFGMNLFNLRQWRRRNLTSVYHKYLQLGYKKPLWKAGSLPLGWITFYKQTVALDRRWQLLGLGYDSGITRRDIERAAVIHYDGVMKPWLDIGISKYKGYWGRHVNDLLAQNMTGWERMKWETRGEKLAQTSTSPVLISHSIFKKTMATISASAPTSSITRATLVHKPHTGASASPVLGLPRMAMKGKLRCSMEGKQEDKSSLGMSASLLAAACTATLSNPAMALVDDRMSTEGTGLPFGLSNNLLGWILLGVFGLIWALYFAYTTTLDEDEESGLSL</sequence>
<accession>A0ACC0ZI14</accession>
<dbReference type="EMBL" id="CM047736">
    <property type="protein sequence ID" value="KAJ0051824.1"/>
    <property type="molecule type" value="Genomic_DNA"/>
</dbReference>
<reference evidence="2" key="1">
    <citation type="journal article" date="2023" name="G3 (Bethesda)">
        <title>Genome assembly and association tests identify interacting loci associated with vigor, precocity, and sex in interspecific pistachio rootstocks.</title>
        <authorList>
            <person name="Palmer W."/>
            <person name="Jacygrad E."/>
            <person name="Sagayaradj S."/>
            <person name="Cavanaugh K."/>
            <person name="Han R."/>
            <person name="Bertier L."/>
            <person name="Beede B."/>
            <person name="Kafkas S."/>
            <person name="Golino D."/>
            <person name="Preece J."/>
            <person name="Michelmore R."/>
        </authorList>
    </citation>
    <scope>NUCLEOTIDE SEQUENCE [LARGE SCALE GENOMIC DNA]</scope>
</reference>
<name>A0ACC0ZI14_9ROSI</name>
<evidence type="ECO:0000313" key="2">
    <source>
        <dbReference type="Proteomes" id="UP001163603"/>
    </source>
</evidence>
<keyword evidence="2" id="KW-1185">Reference proteome</keyword>
<dbReference type="Proteomes" id="UP001163603">
    <property type="component" value="Chromosome 1"/>
</dbReference>
<proteinExistence type="predicted"/>
<evidence type="ECO:0000313" key="1">
    <source>
        <dbReference type="EMBL" id="KAJ0051824.1"/>
    </source>
</evidence>
<protein>
    <submittedName>
        <fullName evidence="1">Uncharacterized protein</fullName>
    </submittedName>
</protein>